<name>A0ABS5Y4R2_9CYAN</name>
<protein>
    <submittedName>
        <fullName evidence="2">Filamentous hemagglutinin N-terminal domain-containing protein</fullName>
    </submittedName>
</protein>
<keyword evidence="3" id="KW-1185">Reference proteome</keyword>
<evidence type="ECO:0000259" key="1">
    <source>
        <dbReference type="SMART" id="SM00912"/>
    </source>
</evidence>
<accession>A0ABS5Y4R2</accession>
<proteinExistence type="predicted"/>
<dbReference type="SUPFAM" id="SSF51126">
    <property type="entry name" value="Pectin lyase-like"/>
    <property type="match status" value="3"/>
</dbReference>
<dbReference type="Gene3D" id="2.160.20.10">
    <property type="entry name" value="Single-stranded right-handed beta-helix, Pectin lyase-like"/>
    <property type="match status" value="2"/>
</dbReference>
<dbReference type="SMART" id="SM00912">
    <property type="entry name" value="Haemagg_act"/>
    <property type="match status" value="1"/>
</dbReference>
<dbReference type="EMBL" id="JADOER010000010">
    <property type="protein sequence ID" value="MBT9312802.1"/>
    <property type="molecule type" value="Genomic_DNA"/>
</dbReference>
<feature type="domain" description="Filamentous haemagglutinin FhaB/tRNA nuclease CdiA-like TPS" evidence="1">
    <location>
        <begin position="53"/>
        <end position="166"/>
    </location>
</feature>
<evidence type="ECO:0000313" key="3">
    <source>
        <dbReference type="Proteomes" id="UP001196661"/>
    </source>
</evidence>
<gene>
    <name evidence="2" type="ORF">IXB28_11335</name>
</gene>
<reference evidence="2 3" key="1">
    <citation type="journal article" date="2021" name="Mar. Drugs">
        <title>Genome Reduction and Secondary Metabolism of the Marine Sponge-Associated Cyanobacterium Leptothoe.</title>
        <authorList>
            <person name="Konstantinou D."/>
            <person name="Popin R.V."/>
            <person name="Fewer D.P."/>
            <person name="Sivonen K."/>
            <person name="Gkelis S."/>
        </authorList>
    </citation>
    <scope>NUCLEOTIDE SEQUENCE [LARGE SCALE GENOMIC DNA]</scope>
    <source>
        <strain evidence="2 3">TAU-MAC 1615</strain>
    </source>
</reference>
<dbReference type="InterPro" id="IPR012334">
    <property type="entry name" value="Pectin_lyas_fold"/>
</dbReference>
<dbReference type="Proteomes" id="UP001196661">
    <property type="component" value="Unassembled WGS sequence"/>
</dbReference>
<organism evidence="2 3">
    <name type="scientific">Leptothoe kymatousa TAU-MAC 1615</name>
    <dbReference type="NCBI Taxonomy" id="2364775"/>
    <lineage>
        <taxon>Bacteria</taxon>
        <taxon>Bacillati</taxon>
        <taxon>Cyanobacteriota</taxon>
        <taxon>Cyanophyceae</taxon>
        <taxon>Nodosilineales</taxon>
        <taxon>Cymatolegaceae</taxon>
        <taxon>Leptothoe</taxon>
        <taxon>Leptothoe kymatousa</taxon>
    </lineage>
</organism>
<dbReference type="InterPro" id="IPR008638">
    <property type="entry name" value="FhaB/CdiA-like_TPS"/>
</dbReference>
<dbReference type="InterPro" id="IPR011050">
    <property type="entry name" value="Pectin_lyase_fold/virulence"/>
</dbReference>
<evidence type="ECO:0000313" key="2">
    <source>
        <dbReference type="EMBL" id="MBT9312802.1"/>
    </source>
</evidence>
<comment type="caution">
    <text evidence="2">The sequence shown here is derived from an EMBL/GenBank/DDBJ whole genome shotgun (WGS) entry which is preliminary data.</text>
</comment>
<dbReference type="NCBIfam" id="TIGR01901">
    <property type="entry name" value="adhes_NPXG"/>
    <property type="match status" value="1"/>
</dbReference>
<sequence length="1041" mass="105255">MMTPHYKATRTLRWHWSLLGAGLVWGIHAVSMVPGAIAQITADTTLTPSSNPGDQNSIVNPAATVNGSAATLIQGGATRSNSLFHSFQDFNVLTGERVYFEDPTGIDTIFSRVTGGSASNISGTLGIDGAADLFLLNPNGVIFGADAQLDIDGSFVVTTAESIDFGNGDSFSATAPGAVPLLTVSTPVGLQYGAAPGEIRVNDSGSEIVVDLATQLLDTSFRTDDGLVVPADHSLALLGGNVTLDGGKITTPGGTVEIAAISTGYLPLGNTTDGLLPFQLNAGIPTIDLPSGTELGDLVVTGAGAIDVSGDPSGNVQLLANTMDFNSGSAILLETLGSTDGGSLQAISPGSITIEGAAYTGAIPPSPQFDPVVNSTWTTVVPSGSTGAGADIAINTGSLNISGGGILIAETNGDGDAGNVTINATDMTIGEMDLTSNISVFGTFVGFGVNGDGGDVTITTERLSLIEGSFTGIFTRGRGDAGDLTITATESVTLDGQLPEFAFFPALTRLITEAAPVDEFGNPLAVGGNAGDITINTPNLRILNGSQLSSSNSGTGNGGNINIVANTVEVDGSGEAFAGVASFSPLVFATEESPSFISAEVSDPAGAGNAGVIRIDTDQLKVSNGAYISNSTFGDGAGGDVIVTAQDSIELTGTGIDETLISGIYSRAVVGNGSGGDISLTAPQITIQNMATVDVSNVDRLSGAPSGTGPAGNISLAGDTIQLSNLASLNADTLSGEQGNITVSASDFILDNESQISSSAAGTGSGGNLNLTANNLRLLNNSQFIANATGSGDAGNIVVNSPQILYLNNSQITASGGQGNLSFTSPVMLLRNGSLVATDARGTAVGGNILIDADFLIALENSDITANAEESFGGQIVVNAQSLLGTDYRLVLTAESDITASSELGPDLQGTVELNTLEVDLAQGLSILTEDFKGNNTVAKSCEANAVTNSLVTSGQGGVALDPAEPLHGSNTWIDQRQSTFEQGINKDLNSDRTATMATGTDEPAAVEAQTVLITDGSVRFVATANEMDTFHASVCQHASR</sequence>
<dbReference type="RefSeq" id="WP_215618707.1">
    <property type="nucleotide sequence ID" value="NZ_JADOER010000010.1"/>
</dbReference>
<dbReference type="Pfam" id="PF05860">
    <property type="entry name" value="TPS"/>
    <property type="match status" value="1"/>
</dbReference>